<dbReference type="SUPFAM" id="SSF50022">
    <property type="entry name" value="ISP domain"/>
    <property type="match status" value="1"/>
</dbReference>
<dbReference type="PANTHER" id="PTHR43756:SF5">
    <property type="entry name" value="CHOLINE MONOOXYGENASE, CHLOROPLASTIC"/>
    <property type="match status" value="1"/>
</dbReference>
<dbReference type="GO" id="GO:0051537">
    <property type="term" value="F:2 iron, 2 sulfur cluster binding"/>
    <property type="evidence" value="ECO:0007669"/>
    <property type="project" value="UniProtKB-KW"/>
</dbReference>
<evidence type="ECO:0000259" key="6">
    <source>
        <dbReference type="PROSITE" id="PS51296"/>
    </source>
</evidence>
<feature type="domain" description="Rieske" evidence="6">
    <location>
        <begin position="26"/>
        <end position="119"/>
    </location>
</feature>
<dbReference type="GO" id="GO:0046872">
    <property type="term" value="F:metal ion binding"/>
    <property type="evidence" value="ECO:0007669"/>
    <property type="project" value="UniProtKB-KW"/>
</dbReference>
<dbReference type="GO" id="GO:0016491">
    <property type="term" value="F:oxidoreductase activity"/>
    <property type="evidence" value="ECO:0007669"/>
    <property type="project" value="UniProtKB-KW"/>
</dbReference>
<keyword evidence="2" id="KW-0479">Metal-binding</keyword>
<keyword evidence="3" id="KW-0560">Oxidoreductase</keyword>
<gene>
    <name evidence="7" type="ORF">METZ01_LOCUS282035</name>
</gene>
<sequence>MPNECYTSEKYTQLERKKLFEDKWAVVGVASSLLNKGDAKPFDLLGIPIIILRDDQNKIRVFHNVCSHRGHKILQKHCKIKNVIRCPYHSWSYDLEGKLISTPHIGGVGKHETEDFDKS</sequence>
<evidence type="ECO:0000256" key="5">
    <source>
        <dbReference type="ARBA" id="ARBA00023014"/>
    </source>
</evidence>
<organism evidence="7">
    <name type="scientific">marine metagenome</name>
    <dbReference type="NCBI Taxonomy" id="408172"/>
    <lineage>
        <taxon>unclassified sequences</taxon>
        <taxon>metagenomes</taxon>
        <taxon>ecological metagenomes</taxon>
    </lineage>
</organism>
<reference evidence="7" key="1">
    <citation type="submission" date="2018-05" db="EMBL/GenBank/DDBJ databases">
        <authorList>
            <person name="Lanie J.A."/>
            <person name="Ng W.-L."/>
            <person name="Kazmierczak K.M."/>
            <person name="Andrzejewski T.M."/>
            <person name="Davidsen T.M."/>
            <person name="Wayne K.J."/>
            <person name="Tettelin H."/>
            <person name="Glass J.I."/>
            <person name="Rusch D."/>
            <person name="Podicherti R."/>
            <person name="Tsui H.-C.T."/>
            <person name="Winkler M.E."/>
        </authorList>
    </citation>
    <scope>NUCLEOTIDE SEQUENCE</scope>
</reference>
<dbReference type="EMBL" id="UINC01083455">
    <property type="protein sequence ID" value="SVC29181.1"/>
    <property type="molecule type" value="Genomic_DNA"/>
</dbReference>
<proteinExistence type="predicted"/>
<dbReference type="InterPro" id="IPR017941">
    <property type="entry name" value="Rieske_2Fe-2S"/>
</dbReference>
<dbReference type="InterPro" id="IPR036922">
    <property type="entry name" value="Rieske_2Fe-2S_sf"/>
</dbReference>
<evidence type="ECO:0000313" key="7">
    <source>
        <dbReference type="EMBL" id="SVC29181.1"/>
    </source>
</evidence>
<dbReference type="CDD" id="cd03469">
    <property type="entry name" value="Rieske_RO_Alpha_N"/>
    <property type="match status" value="1"/>
</dbReference>
<dbReference type="AlphaFoldDB" id="A0A382L2S6"/>
<dbReference type="PANTHER" id="PTHR43756">
    <property type="entry name" value="CHOLINE MONOOXYGENASE, CHLOROPLASTIC"/>
    <property type="match status" value="1"/>
</dbReference>
<evidence type="ECO:0000256" key="1">
    <source>
        <dbReference type="ARBA" id="ARBA00022714"/>
    </source>
</evidence>
<keyword evidence="4" id="KW-0408">Iron</keyword>
<dbReference type="PRINTS" id="PR00090">
    <property type="entry name" value="RNGDIOXGNASE"/>
</dbReference>
<dbReference type="InterPro" id="IPR001663">
    <property type="entry name" value="Rng_hydr_dOase-A"/>
</dbReference>
<keyword evidence="1" id="KW-0001">2Fe-2S</keyword>
<dbReference type="Pfam" id="PF00355">
    <property type="entry name" value="Rieske"/>
    <property type="match status" value="1"/>
</dbReference>
<evidence type="ECO:0000256" key="2">
    <source>
        <dbReference type="ARBA" id="ARBA00022723"/>
    </source>
</evidence>
<name>A0A382L2S6_9ZZZZ</name>
<dbReference type="Gene3D" id="2.102.10.10">
    <property type="entry name" value="Rieske [2Fe-2S] iron-sulphur domain"/>
    <property type="match status" value="1"/>
</dbReference>
<keyword evidence="5" id="KW-0411">Iron-sulfur</keyword>
<dbReference type="Gene3D" id="3.90.380.10">
    <property type="entry name" value="Naphthalene 1,2-dioxygenase Alpha Subunit, Chain A, domain 1"/>
    <property type="match status" value="1"/>
</dbReference>
<accession>A0A382L2S6</accession>
<evidence type="ECO:0000256" key="3">
    <source>
        <dbReference type="ARBA" id="ARBA00023002"/>
    </source>
</evidence>
<dbReference type="PROSITE" id="PS51296">
    <property type="entry name" value="RIESKE"/>
    <property type="match status" value="1"/>
</dbReference>
<feature type="non-terminal residue" evidence="7">
    <location>
        <position position="119"/>
    </location>
</feature>
<protein>
    <recommendedName>
        <fullName evidence="6">Rieske domain-containing protein</fullName>
    </recommendedName>
</protein>
<evidence type="ECO:0000256" key="4">
    <source>
        <dbReference type="ARBA" id="ARBA00023004"/>
    </source>
</evidence>